<dbReference type="GO" id="GO:0051607">
    <property type="term" value="P:defense response to virus"/>
    <property type="evidence" value="ECO:0007669"/>
    <property type="project" value="UniProtKB-KW"/>
</dbReference>
<comment type="similarity">
    <text evidence="1">In the N-terminal section; belongs to the CRISPR-associated nuclease Cas3-HD family.</text>
</comment>
<evidence type="ECO:0000313" key="12">
    <source>
        <dbReference type="EMBL" id="AXX93106.1"/>
    </source>
</evidence>
<dbReference type="PROSITE" id="PS00690">
    <property type="entry name" value="DEAH_ATP_HELICASE"/>
    <property type="match status" value="1"/>
</dbReference>
<comment type="similarity">
    <text evidence="2">In the central section; belongs to the CRISPR-associated helicase Cas3 family.</text>
</comment>
<dbReference type="InterPro" id="IPR027417">
    <property type="entry name" value="P-loop_NTPase"/>
</dbReference>
<dbReference type="InterPro" id="IPR054712">
    <property type="entry name" value="Cas3-like_dom"/>
</dbReference>
<evidence type="ECO:0000313" key="14">
    <source>
        <dbReference type="Proteomes" id="UP000221222"/>
    </source>
</evidence>
<dbReference type="InterPro" id="IPR006474">
    <property type="entry name" value="Helicase_Cas3_CRISPR-ass_core"/>
</dbReference>
<dbReference type="Proteomes" id="UP000262712">
    <property type="component" value="Chromosome"/>
</dbReference>
<dbReference type="InterPro" id="IPR050079">
    <property type="entry name" value="DEAD_box_RNA_helicase"/>
</dbReference>
<dbReference type="PROSITE" id="PS51192">
    <property type="entry name" value="HELICASE_ATP_BIND_1"/>
    <property type="match status" value="1"/>
</dbReference>
<evidence type="ECO:0000256" key="9">
    <source>
        <dbReference type="ARBA" id="ARBA00023118"/>
    </source>
</evidence>
<dbReference type="SMART" id="SM00487">
    <property type="entry name" value="DEXDc"/>
    <property type="match status" value="1"/>
</dbReference>
<dbReference type="Pfam" id="PF18019">
    <property type="entry name" value="Cas3_HD"/>
    <property type="match status" value="1"/>
</dbReference>
<keyword evidence="7" id="KW-0347">Helicase</keyword>
<proteinExistence type="inferred from homology"/>
<dbReference type="NCBIfam" id="TIGR01587">
    <property type="entry name" value="cas3_core"/>
    <property type="match status" value="1"/>
</dbReference>
<feature type="domain" description="HD Cas3-type" evidence="11">
    <location>
        <begin position="12"/>
        <end position="206"/>
    </location>
</feature>
<keyword evidence="14" id="KW-1185">Reference proteome</keyword>
<dbReference type="NCBIfam" id="TIGR01596">
    <property type="entry name" value="cas3_HD"/>
    <property type="match status" value="1"/>
</dbReference>
<dbReference type="GO" id="GO:0003724">
    <property type="term" value="F:RNA helicase activity"/>
    <property type="evidence" value="ECO:0007669"/>
    <property type="project" value="TreeGrafter"/>
</dbReference>
<dbReference type="EMBL" id="CP032098">
    <property type="protein sequence ID" value="AXX93106.1"/>
    <property type="molecule type" value="Genomic_DNA"/>
</dbReference>
<dbReference type="SUPFAM" id="SSF52540">
    <property type="entry name" value="P-loop containing nucleoside triphosphate hydrolases"/>
    <property type="match status" value="1"/>
</dbReference>
<reference evidence="12 15" key="2">
    <citation type="submission" date="2018-08" db="EMBL/GenBank/DDBJ databases">
        <title>Complete genome of the Arcobacter molluscorum type strain LMG 25693.</title>
        <authorList>
            <person name="Miller W.G."/>
            <person name="Yee E."/>
            <person name="Bono J.L."/>
        </authorList>
    </citation>
    <scope>NUCLEOTIDE SEQUENCE [LARGE SCALE GENOMIC DNA]</scope>
    <source>
        <strain evidence="12 15">CECT 7696</strain>
    </source>
</reference>
<keyword evidence="13" id="KW-0255">Endonuclease</keyword>
<dbReference type="GO" id="GO:0016787">
    <property type="term" value="F:hydrolase activity"/>
    <property type="evidence" value="ECO:0007669"/>
    <property type="project" value="UniProtKB-KW"/>
</dbReference>
<dbReference type="Pfam" id="PF22590">
    <property type="entry name" value="Cas3-like_C_2"/>
    <property type="match status" value="1"/>
</dbReference>
<reference evidence="13 14" key="1">
    <citation type="submission" date="2017-09" db="EMBL/GenBank/DDBJ databases">
        <title>Arcobacter canalis sp. nov., a new species isolated from a water canal contaminated with urban sewage.</title>
        <authorList>
            <person name="Perez-Cataluna A."/>
            <person name="Salas-Masso N."/>
            <person name="Figueras M.J."/>
        </authorList>
    </citation>
    <scope>NUCLEOTIDE SEQUENCE [LARGE SCALE GENOMIC DNA]</scope>
    <source>
        <strain evidence="13 14">F98-3</strain>
    </source>
</reference>
<evidence type="ECO:0000313" key="13">
    <source>
        <dbReference type="EMBL" id="PHO18368.1"/>
    </source>
</evidence>
<dbReference type="EMBL" id="NXFY01000006">
    <property type="protein sequence ID" value="PHO18368.1"/>
    <property type="molecule type" value="Genomic_DNA"/>
</dbReference>
<evidence type="ECO:0000256" key="2">
    <source>
        <dbReference type="ARBA" id="ARBA00009046"/>
    </source>
</evidence>
<dbReference type="RefSeq" id="WP_099342005.1">
    <property type="nucleotide sequence ID" value="NZ_CP032098.1"/>
</dbReference>
<organism evidence="13 14">
    <name type="scientific">Malaciobacter molluscorum LMG 25693</name>
    <dbReference type="NCBI Taxonomy" id="870501"/>
    <lineage>
        <taxon>Bacteria</taxon>
        <taxon>Pseudomonadati</taxon>
        <taxon>Campylobacterota</taxon>
        <taxon>Epsilonproteobacteria</taxon>
        <taxon>Campylobacterales</taxon>
        <taxon>Arcobacteraceae</taxon>
        <taxon>Malaciobacter</taxon>
    </lineage>
</organism>
<dbReference type="Proteomes" id="UP000221222">
    <property type="component" value="Unassembled WGS sequence"/>
</dbReference>
<dbReference type="Pfam" id="PF00270">
    <property type="entry name" value="DEAD"/>
    <property type="match status" value="1"/>
</dbReference>
<keyword evidence="3" id="KW-0540">Nuclease</keyword>
<evidence type="ECO:0000256" key="5">
    <source>
        <dbReference type="ARBA" id="ARBA00022741"/>
    </source>
</evidence>
<evidence type="ECO:0000256" key="6">
    <source>
        <dbReference type="ARBA" id="ARBA00022801"/>
    </source>
</evidence>
<keyword evidence="5" id="KW-0547">Nucleotide-binding</keyword>
<evidence type="ECO:0000256" key="7">
    <source>
        <dbReference type="ARBA" id="ARBA00022806"/>
    </source>
</evidence>
<evidence type="ECO:0000259" key="10">
    <source>
        <dbReference type="PROSITE" id="PS51192"/>
    </source>
</evidence>
<dbReference type="SUPFAM" id="SSF109604">
    <property type="entry name" value="HD-domain/PDEase-like"/>
    <property type="match status" value="1"/>
</dbReference>
<name>A0A2G1DIN7_9BACT</name>
<dbReference type="InterPro" id="IPR014001">
    <property type="entry name" value="Helicase_ATP-bd"/>
</dbReference>
<dbReference type="PANTHER" id="PTHR47959:SF16">
    <property type="entry name" value="CRISPR-ASSOCIATED NUCLEASE_HELICASE CAS3-RELATED"/>
    <property type="match status" value="1"/>
</dbReference>
<dbReference type="GO" id="GO:0003676">
    <property type="term" value="F:nucleic acid binding"/>
    <property type="evidence" value="ECO:0007669"/>
    <property type="project" value="InterPro"/>
</dbReference>
<evidence type="ECO:0000256" key="1">
    <source>
        <dbReference type="ARBA" id="ARBA00006847"/>
    </source>
</evidence>
<evidence type="ECO:0000256" key="8">
    <source>
        <dbReference type="ARBA" id="ARBA00022840"/>
    </source>
</evidence>
<evidence type="ECO:0000313" key="15">
    <source>
        <dbReference type="Proteomes" id="UP000262712"/>
    </source>
</evidence>
<feature type="domain" description="Helicase ATP-binding" evidence="10">
    <location>
        <begin position="243"/>
        <end position="432"/>
    </location>
</feature>
<accession>A0A2G1DIN7</accession>
<keyword evidence="6" id="KW-0378">Hydrolase</keyword>
<dbReference type="GO" id="GO:0046872">
    <property type="term" value="F:metal ion binding"/>
    <property type="evidence" value="ECO:0007669"/>
    <property type="project" value="UniProtKB-KW"/>
</dbReference>
<dbReference type="InterPro" id="IPR002464">
    <property type="entry name" value="DNA/RNA_helicase_DEAH_CS"/>
</dbReference>
<dbReference type="GO" id="GO:0004519">
    <property type="term" value="F:endonuclease activity"/>
    <property type="evidence" value="ECO:0007669"/>
    <property type="project" value="UniProtKB-KW"/>
</dbReference>
<dbReference type="AlphaFoldDB" id="A0A2G1DIN7"/>
<keyword evidence="8" id="KW-0067">ATP-binding</keyword>
<evidence type="ECO:0000256" key="3">
    <source>
        <dbReference type="ARBA" id="ARBA00022722"/>
    </source>
</evidence>
<evidence type="ECO:0000256" key="4">
    <source>
        <dbReference type="ARBA" id="ARBA00022723"/>
    </source>
</evidence>
<dbReference type="InterPro" id="IPR006483">
    <property type="entry name" value="CRISPR-assoc_Cas3_HD"/>
</dbReference>
<sequence>MEILAKKIIEDEQIKTQTLQEHTSWVTEEALKLIDDKSLSKISMISGWEEEKILDLIFFSCYFHDIGKATIEFQNTINNGTNSYHSLYSVSVLNQINEFNISGEEDSTINLLLTLCLTHHTLLPYNSNNAYFTFLDSVERVFFNYKDSYKNYLNKECIYDFDFEIEEDIEDILFDIEDDLKYIKENHKLRTLYTYCSGILNFADWLASARFNKSLPKTYFEKLPTKENFKGKLPFDTLRDFQKDLSILSKSVLVEIPTGEGKTEGSLLWAIKNLYDKNSKIIYTLPTQVTSNKLYERVTSLFDKNECGLIHSSSKLYLEKDYEKEHGLVDDFFKSEITFNKNFSKPVTVSTVDSLLKFFINIGRFNIATKNYLNSVVIIDEVHCYDFKLMGFLKRFLELCNEFDVKVCLMSASIPKKIKELLGIENYPIITEKKLFKKKANEIIKMDEELDENFDLIIKKFKENKNILIIRNSVKSATDTYKKLRDDYDIDEDDLILYHSTFKKRDKNQKEKDIFDKLDTKKPFILIATQIVEISLNIDFDVMFTDNAPIDSLIQRFGRVNRKKDETKKGEIYIFKYEKEFPYKSKYLLSTTFDTIKNGYFELGEYVKWLNTVYDKVFENDIKINNEVDSLFKQGYKKYDDVLKELDGIKKSKDNYDLRHIEQSKVDYLLIDDFLDDKIDSKKFHEYTISLPNYYEKKYSYSLQKESFYKVLDLKYNYREGLLIDDNKSCEFM</sequence>
<protein>
    <submittedName>
        <fullName evidence="13">CRISPR-associated helicase/endonuclease Cas3</fullName>
    </submittedName>
    <submittedName>
        <fullName evidence="12">CRISPR/Cas system-associated endonuclease/helicase Cas3, type I-B</fullName>
    </submittedName>
</protein>
<gene>
    <name evidence="12" type="primary">cas3</name>
    <name evidence="12" type="ORF">AMOL_2153</name>
    <name evidence="13" type="ORF">CPU12_05065</name>
</gene>
<keyword evidence="4" id="KW-0479">Metal-binding</keyword>
<dbReference type="Gene3D" id="3.40.50.300">
    <property type="entry name" value="P-loop containing nucleotide triphosphate hydrolases"/>
    <property type="match status" value="2"/>
</dbReference>
<dbReference type="InterPro" id="IPR011545">
    <property type="entry name" value="DEAD/DEAH_box_helicase_dom"/>
</dbReference>
<evidence type="ECO:0000259" key="11">
    <source>
        <dbReference type="PROSITE" id="PS51643"/>
    </source>
</evidence>
<dbReference type="CDD" id="cd09641">
    <property type="entry name" value="Cas3''_I"/>
    <property type="match status" value="1"/>
</dbReference>
<dbReference type="InterPro" id="IPR038257">
    <property type="entry name" value="CRISPR-assoc_Cas3_HD_sf"/>
</dbReference>
<dbReference type="PROSITE" id="PS51643">
    <property type="entry name" value="HD_CAS3"/>
    <property type="match status" value="1"/>
</dbReference>
<dbReference type="GO" id="GO:0005524">
    <property type="term" value="F:ATP binding"/>
    <property type="evidence" value="ECO:0007669"/>
    <property type="project" value="UniProtKB-KW"/>
</dbReference>
<keyword evidence="9" id="KW-0051">Antiviral defense</keyword>
<dbReference type="GO" id="GO:0005829">
    <property type="term" value="C:cytosol"/>
    <property type="evidence" value="ECO:0007669"/>
    <property type="project" value="TreeGrafter"/>
</dbReference>
<dbReference type="KEGG" id="amol:AMOL_2153"/>
<dbReference type="PANTHER" id="PTHR47959">
    <property type="entry name" value="ATP-DEPENDENT RNA HELICASE RHLE-RELATED"/>
    <property type="match status" value="1"/>
</dbReference>
<dbReference type="Gene3D" id="1.10.3210.30">
    <property type="match status" value="1"/>
</dbReference>